<reference evidence="1" key="1">
    <citation type="submission" date="2021-06" db="EMBL/GenBank/DDBJ databases">
        <authorList>
            <person name="Kallberg Y."/>
            <person name="Tangrot J."/>
            <person name="Rosling A."/>
        </authorList>
    </citation>
    <scope>NUCLEOTIDE SEQUENCE</scope>
    <source>
        <strain evidence="1">87-6 pot B 2015</strain>
    </source>
</reference>
<name>A0A9N9E6T3_FUNMO</name>
<keyword evidence="2" id="KW-1185">Reference proteome</keyword>
<evidence type="ECO:0000313" key="2">
    <source>
        <dbReference type="Proteomes" id="UP000789375"/>
    </source>
</evidence>
<proteinExistence type="predicted"/>
<dbReference type="Proteomes" id="UP000789375">
    <property type="component" value="Unassembled WGS sequence"/>
</dbReference>
<accession>A0A9N9E6T3</accession>
<sequence length="284" mass="33235">MSTGIRIYNPHSVISYLYNDAINNYWINSSQTITIIKYLKMCGSDIKELLYNHLYSFYQSQEVESGENQFDILQDVQLKLNLRYDLLDKEPEINAIYTLLYYSGYLTVVSPPINTTTVKLVIPNEEVANQWKLWIFEIIGMKRVKTNEIYESLFKKNIVMFCDQFPSLYTELVSCYDIADSKRCKLYETWYHSFILGTLAMYHGDEYQVLSNRETGEGRPDVRLDQIVEKKYRANLSNNIKVKVEVAIAFHEKNVFVSARCLERKKDGFIMNDTWEVVAESESA</sequence>
<dbReference type="PANTHER" id="PTHR34825:SF1">
    <property type="entry name" value="AAA-ATPASE-LIKE DOMAIN-CONTAINING PROTEIN"/>
    <property type="match status" value="1"/>
</dbReference>
<comment type="caution">
    <text evidence="1">The sequence shown here is derived from an EMBL/GenBank/DDBJ whole genome shotgun (WGS) entry which is preliminary data.</text>
</comment>
<evidence type="ECO:0000313" key="1">
    <source>
        <dbReference type="EMBL" id="CAG8662457.1"/>
    </source>
</evidence>
<protein>
    <submittedName>
        <fullName evidence="1">15449_t:CDS:1</fullName>
    </submittedName>
</protein>
<organism evidence="1 2">
    <name type="scientific">Funneliformis mosseae</name>
    <name type="common">Endomycorrhizal fungus</name>
    <name type="synonym">Glomus mosseae</name>
    <dbReference type="NCBI Taxonomy" id="27381"/>
    <lineage>
        <taxon>Eukaryota</taxon>
        <taxon>Fungi</taxon>
        <taxon>Fungi incertae sedis</taxon>
        <taxon>Mucoromycota</taxon>
        <taxon>Glomeromycotina</taxon>
        <taxon>Glomeromycetes</taxon>
        <taxon>Glomerales</taxon>
        <taxon>Glomeraceae</taxon>
        <taxon>Funneliformis</taxon>
    </lineage>
</organism>
<dbReference type="PANTHER" id="PTHR34825">
    <property type="entry name" value="CONSERVED PROTEIN, WITH A WEAK D-GALACTARATE DEHYDRATASE/ALTRONATE HYDROLASE DOMAIN"/>
    <property type="match status" value="1"/>
</dbReference>
<gene>
    <name evidence="1" type="ORF">FMOSSE_LOCUS12008</name>
</gene>
<dbReference type="EMBL" id="CAJVPP010005263">
    <property type="protein sequence ID" value="CAG8662457.1"/>
    <property type="molecule type" value="Genomic_DNA"/>
</dbReference>
<dbReference type="AlphaFoldDB" id="A0A9N9E6T3"/>